<protein>
    <submittedName>
        <fullName evidence="2">Uncharacterized protein</fullName>
    </submittedName>
</protein>
<keyword evidence="3" id="KW-1185">Reference proteome</keyword>
<evidence type="ECO:0000313" key="3">
    <source>
        <dbReference type="Proteomes" id="UP000008311"/>
    </source>
</evidence>
<dbReference type="InParanoid" id="B9TBJ0"/>
<feature type="region of interest" description="Disordered" evidence="1">
    <location>
        <begin position="201"/>
        <end position="223"/>
    </location>
</feature>
<evidence type="ECO:0000256" key="1">
    <source>
        <dbReference type="SAM" id="MobiDB-lite"/>
    </source>
</evidence>
<dbReference type="AlphaFoldDB" id="B9TBJ0"/>
<feature type="compositionally biased region" description="Basic and acidic residues" evidence="1">
    <location>
        <begin position="214"/>
        <end position="223"/>
    </location>
</feature>
<gene>
    <name evidence="2" type="ORF">RCOM_0359090</name>
</gene>
<evidence type="ECO:0000313" key="2">
    <source>
        <dbReference type="EMBL" id="EEF26776.1"/>
    </source>
</evidence>
<reference evidence="3" key="1">
    <citation type="journal article" date="2010" name="Nat. Biotechnol.">
        <title>Draft genome sequence of the oilseed species Ricinus communis.</title>
        <authorList>
            <person name="Chan A.P."/>
            <person name="Crabtree J."/>
            <person name="Zhao Q."/>
            <person name="Lorenzi H."/>
            <person name="Orvis J."/>
            <person name="Puiu D."/>
            <person name="Melake-Berhan A."/>
            <person name="Jones K.M."/>
            <person name="Redman J."/>
            <person name="Chen G."/>
            <person name="Cahoon E.B."/>
            <person name="Gedil M."/>
            <person name="Stanke M."/>
            <person name="Haas B.J."/>
            <person name="Wortman J.R."/>
            <person name="Fraser-Liggett C.M."/>
            <person name="Ravel J."/>
            <person name="Rabinowicz P.D."/>
        </authorList>
    </citation>
    <scope>NUCLEOTIDE SEQUENCE [LARGE SCALE GENOMIC DNA]</scope>
    <source>
        <strain evidence="3">cv. Hale</strain>
    </source>
</reference>
<dbReference type="Proteomes" id="UP000008311">
    <property type="component" value="Unassembled WGS sequence"/>
</dbReference>
<dbReference type="EMBL" id="EQ976524">
    <property type="protein sequence ID" value="EEF26776.1"/>
    <property type="molecule type" value="Genomic_DNA"/>
</dbReference>
<name>B9TBJ0_RICCO</name>
<organism evidence="2 3">
    <name type="scientific">Ricinus communis</name>
    <name type="common">Castor bean</name>
    <dbReference type="NCBI Taxonomy" id="3988"/>
    <lineage>
        <taxon>Eukaryota</taxon>
        <taxon>Viridiplantae</taxon>
        <taxon>Streptophyta</taxon>
        <taxon>Embryophyta</taxon>
        <taxon>Tracheophyta</taxon>
        <taxon>Spermatophyta</taxon>
        <taxon>Magnoliopsida</taxon>
        <taxon>eudicotyledons</taxon>
        <taxon>Gunneridae</taxon>
        <taxon>Pentapetalae</taxon>
        <taxon>rosids</taxon>
        <taxon>fabids</taxon>
        <taxon>Malpighiales</taxon>
        <taxon>Euphorbiaceae</taxon>
        <taxon>Acalyphoideae</taxon>
        <taxon>Acalypheae</taxon>
        <taxon>Ricinus</taxon>
    </lineage>
</organism>
<accession>B9TBJ0</accession>
<sequence length="223" mass="25658">MCEADDLAAQHAITAHQANFHSIADMQLRELGFLEIAFEMKTVFIDDGEHRFARDREIALMHIQIGDVAIGRRTHRGTLEIQFRQMLRDFGFTHARLGGGRQRLRRFAVLARNHGGIERRTALGFIAFQREIALRRSERGVRLCDRQFVTSGVDREQHVAFMHMLVVVHGHRAHEPCHIRRHCRHIGAHAAVARPRARHVVQPQCATDQHGGCKNRERQRDAQ</sequence>
<proteinExistence type="predicted"/>